<dbReference type="Pfam" id="PF14223">
    <property type="entry name" value="Retrotran_gag_2"/>
    <property type="match status" value="1"/>
</dbReference>
<dbReference type="AlphaFoldDB" id="A0AAD2ADU6"/>
<gene>
    <name evidence="1" type="ORF">FPE_LOCUS33798</name>
</gene>
<dbReference type="EMBL" id="OU503057">
    <property type="protein sequence ID" value="CAI9786368.1"/>
    <property type="molecule type" value="Genomic_DNA"/>
</dbReference>
<protein>
    <recommendedName>
        <fullName evidence="3">Retrotransposon gag domain-containing protein</fullName>
    </recommendedName>
</protein>
<dbReference type="PANTHER" id="PTHR34222">
    <property type="entry name" value="GAG_PRE-INTEGRS DOMAIN-CONTAINING PROTEIN"/>
    <property type="match status" value="1"/>
</dbReference>
<dbReference type="Proteomes" id="UP000834106">
    <property type="component" value="Chromosome 22"/>
</dbReference>
<keyword evidence="2" id="KW-1185">Reference proteome</keyword>
<evidence type="ECO:0008006" key="3">
    <source>
        <dbReference type="Google" id="ProtNLM"/>
    </source>
</evidence>
<evidence type="ECO:0000313" key="2">
    <source>
        <dbReference type="Proteomes" id="UP000834106"/>
    </source>
</evidence>
<reference evidence="1" key="1">
    <citation type="submission" date="2023-05" db="EMBL/GenBank/DDBJ databases">
        <authorList>
            <person name="Huff M."/>
        </authorList>
    </citation>
    <scope>NUCLEOTIDE SEQUENCE</scope>
</reference>
<accession>A0AAD2ADU6</accession>
<organism evidence="1 2">
    <name type="scientific">Fraxinus pennsylvanica</name>
    <dbReference type="NCBI Taxonomy" id="56036"/>
    <lineage>
        <taxon>Eukaryota</taxon>
        <taxon>Viridiplantae</taxon>
        <taxon>Streptophyta</taxon>
        <taxon>Embryophyta</taxon>
        <taxon>Tracheophyta</taxon>
        <taxon>Spermatophyta</taxon>
        <taxon>Magnoliopsida</taxon>
        <taxon>eudicotyledons</taxon>
        <taxon>Gunneridae</taxon>
        <taxon>Pentapetalae</taxon>
        <taxon>asterids</taxon>
        <taxon>lamiids</taxon>
        <taxon>Lamiales</taxon>
        <taxon>Oleaceae</taxon>
        <taxon>Oleeae</taxon>
        <taxon>Fraxinus</taxon>
    </lineage>
</organism>
<sequence>MYNDSTREIWIELRDRYNQGNSTRVYELKKLIASISQENGSISSYFNRFKGLWEELDNYRPDINSTCYKQEDHVMQFLMGLDDPFSAVRSQMLLMDPLPSLNKVFALILQDERHKDATAKRPQHFDEWTKWKSEI</sequence>
<dbReference type="PANTHER" id="PTHR34222:SF99">
    <property type="entry name" value="PROTEIN, PUTATIVE-RELATED"/>
    <property type="match status" value="1"/>
</dbReference>
<name>A0AAD2ADU6_9LAMI</name>
<evidence type="ECO:0000313" key="1">
    <source>
        <dbReference type="EMBL" id="CAI9786368.1"/>
    </source>
</evidence>
<proteinExistence type="predicted"/>